<gene>
    <name evidence="1" type="ORF">R3P38DRAFT_3214033</name>
</gene>
<proteinExistence type="predicted"/>
<dbReference type="Proteomes" id="UP001362999">
    <property type="component" value="Unassembled WGS sequence"/>
</dbReference>
<sequence>MELDARKAEQFGSWLCQPALAGKRLDVQVDVSVVPAHWAQKWPKKLASSHGETGYVVMKHPCALPHIHAGRESISERAEYFPDNDDDPREFHDHVMIVDEKIRKIELPAPAAAGVQTLATPAKNIDEGKGRAHTAQVSRAARNKHATETPEAALTWDTLPKTCPSVMCSDALPREPVAKILSLFEKCRAQQKLGEKGVRIIELKICTAITTERRKGAVFASRIRSAGFGASSGAGRVVQLVCSDDPRTTLLGIAANLGGVSPGDKL</sequence>
<dbReference type="AlphaFoldDB" id="A0AAW0ABR3"/>
<comment type="caution">
    <text evidence="1">The sequence shown here is derived from an EMBL/GenBank/DDBJ whole genome shotgun (WGS) entry which is preliminary data.</text>
</comment>
<protein>
    <submittedName>
        <fullName evidence="1">Uncharacterized protein</fullName>
    </submittedName>
</protein>
<evidence type="ECO:0000313" key="2">
    <source>
        <dbReference type="Proteomes" id="UP001362999"/>
    </source>
</evidence>
<organism evidence="1 2">
    <name type="scientific">Favolaschia claudopus</name>
    <dbReference type="NCBI Taxonomy" id="2862362"/>
    <lineage>
        <taxon>Eukaryota</taxon>
        <taxon>Fungi</taxon>
        <taxon>Dikarya</taxon>
        <taxon>Basidiomycota</taxon>
        <taxon>Agaricomycotina</taxon>
        <taxon>Agaricomycetes</taxon>
        <taxon>Agaricomycetidae</taxon>
        <taxon>Agaricales</taxon>
        <taxon>Marasmiineae</taxon>
        <taxon>Mycenaceae</taxon>
        <taxon>Favolaschia</taxon>
    </lineage>
</organism>
<evidence type="ECO:0000313" key="1">
    <source>
        <dbReference type="EMBL" id="KAK7006680.1"/>
    </source>
</evidence>
<accession>A0AAW0ABR3</accession>
<reference evidence="1 2" key="1">
    <citation type="journal article" date="2024" name="J Genomics">
        <title>Draft genome sequencing and assembly of Favolaschia claudopus CIRM-BRFM 2984 isolated from oak limbs.</title>
        <authorList>
            <person name="Navarro D."/>
            <person name="Drula E."/>
            <person name="Chaduli D."/>
            <person name="Cazenave R."/>
            <person name="Ahrendt S."/>
            <person name="Wang J."/>
            <person name="Lipzen A."/>
            <person name="Daum C."/>
            <person name="Barry K."/>
            <person name="Grigoriev I.V."/>
            <person name="Favel A."/>
            <person name="Rosso M.N."/>
            <person name="Martin F."/>
        </authorList>
    </citation>
    <scope>NUCLEOTIDE SEQUENCE [LARGE SCALE GENOMIC DNA]</scope>
    <source>
        <strain evidence="1 2">CIRM-BRFM 2984</strain>
    </source>
</reference>
<dbReference type="EMBL" id="JAWWNJ010000075">
    <property type="protein sequence ID" value="KAK7006680.1"/>
    <property type="molecule type" value="Genomic_DNA"/>
</dbReference>
<name>A0AAW0ABR3_9AGAR</name>
<keyword evidence="2" id="KW-1185">Reference proteome</keyword>